<dbReference type="Pfam" id="PF01497">
    <property type="entry name" value="Peripla_BP_2"/>
    <property type="match status" value="1"/>
</dbReference>
<accession>A0A4S3JYC7</accession>
<dbReference type="SUPFAM" id="SSF53807">
    <property type="entry name" value="Helical backbone' metal receptor"/>
    <property type="match status" value="1"/>
</dbReference>
<reference evidence="2 3" key="1">
    <citation type="submission" date="2019-03" db="EMBL/GenBank/DDBJ databases">
        <title>Genomic Encyclopedia of Type Strains, Phase IV (KMG-IV): sequencing the most valuable type-strain genomes for metagenomic binning, comparative biology and taxonomic classification.</title>
        <authorList>
            <person name="Goeker M."/>
        </authorList>
    </citation>
    <scope>NUCLEOTIDE SEQUENCE [LARGE SCALE GENOMIC DNA]</scope>
    <source>
        <strain evidence="2 3">DSM 26377</strain>
    </source>
</reference>
<evidence type="ECO:0000313" key="2">
    <source>
        <dbReference type="EMBL" id="TDU32229.1"/>
    </source>
</evidence>
<dbReference type="EMBL" id="SOBT01000008">
    <property type="protein sequence ID" value="TDU32229.1"/>
    <property type="molecule type" value="Genomic_DNA"/>
</dbReference>
<keyword evidence="3" id="KW-1185">Reference proteome</keyword>
<organism evidence="2 3">
    <name type="scientific">Panacagrimonas perspica</name>
    <dbReference type="NCBI Taxonomy" id="381431"/>
    <lineage>
        <taxon>Bacteria</taxon>
        <taxon>Pseudomonadati</taxon>
        <taxon>Pseudomonadota</taxon>
        <taxon>Gammaproteobacteria</taxon>
        <taxon>Nevskiales</taxon>
        <taxon>Nevskiaceae</taxon>
        <taxon>Panacagrimonas</taxon>
    </lineage>
</organism>
<dbReference type="PROSITE" id="PS50983">
    <property type="entry name" value="FE_B12_PBP"/>
    <property type="match status" value="1"/>
</dbReference>
<comment type="caution">
    <text evidence="2">The sequence shown here is derived from an EMBL/GenBank/DDBJ whole genome shotgun (WGS) entry which is preliminary data.</text>
</comment>
<dbReference type="Proteomes" id="UP000295341">
    <property type="component" value="Unassembled WGS sequence"/>
</dbReference>
<proteinExistence type="predicted"/>
<dbReference type="AlphaFoldDB" id="A0A4S3JYC7"/>
<evidence type="ECO:0000259" key="1">
    <source>
        <dbReference type="PROSITE" id="PS50983"/>
    </source>
</evidence>
<dbReference type="RefSeq" id="WP_133880746.1">
    <property type="nucleotide sequence ID" value="NZ_MWIN01000050.1"/>
</dbReference>
<dbReference type="PANTHER" id="PTHR42860">
    <property type="entry name" value="VITAMIN B12-BINDING PROTEIN"/>
    <property type="match status" value="1"/>
</dbReference>
<dbReference type="InterPro" id="IPR002491">
    <property type="entry name" value="ABC_transptr_periplasmic_BD"/>
</dbReference>
<dbReference type="Gene3D" id="3.40.50.1980">
    <property type="entry name" value="Nitrogenase molybdenum iron protein domain"/>
    <property type="match status" value="2"/>
</dbReference>
<gene>
    <name evidence="2" type="ORF">DFR24_1618</name>
</gene>
<dbReference type="CDD" id="cd01144">
    <property type="entry name" value="BtuF"/>
    <property type="match status" value="1"/>
</dbReference>
<feature type="domain" description="Fe/B12 periplasmic-binding" evidence="1">
    <location>
        <begin position="12"/>
        <end position="267"/>
    </location>
</feature>
<dbReference type="InterPro" id="IPR051030">
    <property type="entry name" value="Vitamin_B12-ABC_binding"/>
</dbReference>
<sequence>MSSPFVPRGPQRIVCLTEETTETLYLLGEQHRIVGISGFTVRPPQARKEKPKVSAFTSAKIERIRELAPDLVLGFSDLQADIAADLVRAGIPVHIFNQRSVAQIFEFIRTLGALVGAVERTQILIDELRAGVDAVAEAGRQLSWHPRVYFEEWDEPMISGIRWVAELVEIAGGRDCFADLSVEPGAKQRIIADTDEVIRRSPDLIVGSWCGKKFSPEKVAARSGWDAIPAVRNGQLREIKSCDILQPGPAALTDGLRQLHTLIAAAAVGTERPSTP</sequence>
<name>A0A4S3JYC7_9GAMM</name>
<dbReference type="PANTHER" id="PTHR42860:SF2">
    <property type="entry name" value="BLL4160 PROTEIN"/>
    <property type="match status" value="1"/>
</dbReference>
<protein>
    <submittedName>
        <fullName evidence="2">Iron complex transport system substrate-binding protein</fullName>
    </submittedName>
</protein>
<evidence type="ECO:0000313" key="3">
    <source>
        <dbReference type="Proteomes" id="UP000295341"/>
    </source>
</evidence>
<dbReference type="OrthoDB" id="9775594at2"/>